<reference evidence="2 3" key="1">
    <citation type="submission" date="2019-07" db="EMBL/GenBank/DDBJ databases">
        <title>Genomic Encyclopedia of Archaeal and Bacterial Type Strains, Phase II (KMG-II): from individual species to whole genera.</title>
        <authorList>
            <person name="Goeker M."/>
        </authorList>
    </citation>
    <scope>NUCLEOTIDE SEQUENCE [LARGE SCALE GENOMIC DNA]</scope>
    <source>
        <strain evidence="2 3">ATCC BAA-1139</strain>
    </source>
</reference>
<dbReference type="AlphaFoldDB" id="A0A562VPU8"/>
<name>A0A562VPU8_9BACT</name>
<organism evidence="2 3">
    <name type="scientific">Geobacter argillaceus</name>
    <dbReference type="NCBI Taxonomy" id="345631"/>
    <lineage>
        <taxon>Bacteria</taxon>
        <taxon>Pseudomonadati</taxon>
        <taxon>Thermodesulfobacteriota</taxon>
        <taxon>Desulfuromonadia</taxon>
        <taxon>Geobacterales</taxon>
        <taxon>Geobacteraceae</taxon>
        <taxon>Geobacter</taxon>
    </lineage>
</organism>
<accession>A0A562VPU8</accession>
<feature type="chain" id="PRO_5022057217" evidence="1">
    <location>
        <begin position="21"/>
        <end position="292"/>
    </location>
</feature>
<dbReference type="OrthoDB" id="9776955at2"/>
<dbReference type="Proteomes" id="UP000319449">
    <property type="component" value="Unassembled WGS sequence"/>
</dbReference>
<evidence type="ECO:0000313" key="2">
    <source>
        <dbReference type="EMBL" id="TWJ19872.1"/>
    </source>
</evidence>
<keyword evidence="1" id="KW-0732">Signal</keyword>
<evidence type="ECO:0000256" key="1">
    <source>
        <dbReference type="SAM" id="SignalP"/>
    </source>
</evidence>
<dbReference type="Gene3D" id="3.40.50.2300">
    <property type="match status" value="2"/>
</dbReference>
<dbReference type="EMBL" id="VLLN01000006">
    <property type="protein sequence ID" value="TWJ19872.1"/>
    <property type="molecule type" value="Genomic_DNA"/>
</dbReference>
<protein>
    <submittedName>
        <fullName evidence="2">ABC-type uncharacterized transport system substrate-binding protein</fullName>
    </submittedName>
</protein>
<keyword evidence="3" id="KW-1185">Reference proteome</keyword>
<dbReference type="RefSeq" id="WP_145020155.1">
    <property type="nucleotide sequence ID" value="NZ_VLLN01000006.1"/>
</dbReference>
<evidence type="ECO:0000313" key="3">
    <source>
        <dbReference type="Proteomes" id="UP000319449"/>
    </source>
</evidence>
<dbReference type="PANTHER" id="PTHR35271:SF1">
    <property type="entry name" value="ABC TRANSPORTER, SUBSTRATE-BINDING LIPOPROTEIN"/>
    <property type="match status" value="1"/>
</dbReference>
<proteinExistence type="predicted"/>
<gene>
    <name evidence="2" type="ORF">JN12_01362</name>
</gene>
<dbReference type="PANTHER" id="PTHR35271">
    <property type="entry name" value="ABC TRANSPORTER, SUBSTRATE-BINDING LIPOPROTEIN-RELATED"/>
    <property type="match status" value="1"/>
</dbReference>
<sequence length="292" mass="31765">MRALFLCIALFILSALPALATDVLILQSSQSPAYMEALRGFRSAFTGSSNTIVIADYAEVDAVRLVKEERPRLVLAVGDTALAACRKVRQVPVVSLMSLSLTLAKVTNPNIGGVGVVAAPERYLSLFKAIGAGRVGVLYDPRRSGAYLKRAQQAARRLGIDLVTREVRNPKETVGRLEQLKGSVDALWMLPDTTAVTLENLDAYFRFSLEQQVPLITFASQYLGKGAFAALEADRLDQGSVVVEQIRRVLGRDGEPWVADPRKLRLSTNASVASKLGIPISGLERIVRDTEE</sequence>
<dbReference type="InterPro" id="IPR007487">
    <property type="entry name" value="ABC_transpt-TYRBP-like"/>
</dbReference>
<comment type="caution">
    <text evidence="2">The sequence shown here is derived from an EMBL/GenBank/DDBJ whole genome shotgun (WGS) entry which is preliminary data.</text>
</comment>
<dbReference type="Pfam" id="PF04392">
    <property type="entry name" value="ABC_sub_bind"/>
    <property type="match status" value="1"/>
</dbReference>
<feature type="signal peptide" evidence="1">
    <location>
        <begin position="1"/>
        <end position="20"/>
    </location>
</feature>